<keyword evidence="2" id="KW-1185">Reference proteome</keyword>
<sequence>MTRPEIGKSVITGKYKTNYLESGKGYPLIFIHGSGPGVSAYANWRLVLPKVAEKAHCYAMDMLGFGYSDKPTDVKYGMKIWTQQIVDFMDALNIEKADFVGNSFGGSLALSMALKYPERVRKLIMMGPMGVEFDISYGLNEVWGYKPSKENMLKLIQLFCYNQEYATEELAEVRFKASTEPGFQEAFSSMFPEPRQNSVDDMSFTDEEIKTVKNQTMIVHGREDKVIPVDNAFRLIKLIENAELHVFGHCGHWTQIERADDFSELVKYFISK</sequence>
<dbReference type="Proteomes" id="UP000595814">
    <property type="component" value="Chromosome"/>
</dbReference>
<protein>
    <submittedName>
        <fullName evidence="1">Alpha/beta fold hydrolase</fullName>
    </submittedName>
</protein>
<keyword evidence="1" id="KW-0378">Hydrolase</keyword>
<evidence type="ECO:0000313" key="2">
    <source>
        <dbReference type="Proteomes" id="UP000595814"/>
    </source>
</evidence>
<reference evidence="1 2" key="1">
    <citation type="journal article" date="2022" name="Int. J. Syst. Evol. Microbiol.">
        <title>Miniphocaeibacter halophilus sp. nov., an ammonium-tolerant acetate-producing bacterium isolated from a biogas system.</title>
        <authorList>
            <person name="Schnurer A."/>
            <person name="Singh A."/>
            <person name="Bi S."/>
            <person name="Qiao W."/>
            <person name="Westerholm M."/>
        </authorList>
    </citation>
    <scope>NUCLEOTIDE SEQUENCE [LARGE SCALE GENOMIC DNA]</scope>
    <source>
        <strain evidence="1 2">AMB_01</strain>
    </source>
</reference>
<organism evidence="1 2">
    <name type="scientific">Miniphocaeibacter halophilus</name>
    <dbReference type="NCBI Taxonomy" id="2931922"/>
    <lineage>
        <taxon>Bacteria</taxon>
        <taxon>Bacillati</taxon>
        <taxon>Bacillota</taxon>
        <taxon>Tissierellia</taxon>
        <taxon>Tissierellales</taxon>
        <taxon>Peptoniphilaceae</taxon>
        <taxon>Miniphocaeibacter</taxon>
    </lineage>
</organism>
<proteinExistence type="predicted"/>
<accession>A0AC61MPV4</accession>
<evidence type="ECO:0000313" key="1">
    <source>
        <dbReference type="EMBL" id="QQK07597.1"/>
    </source>
</evidence>
<name>A0AC61MPV4_9FIRM</name>
<gene>
    <name evidence="1" type="ORF">JFY71_09920</name>
</gene>
<dbReference type="EMBL" id="CP066744">
    <property type="protein sequence ID" value="QQK07597.1"/>
    <property type="molecule type" value="Genomic_DNA"/>
</dbReference>